<feature type="region of interest" description="Disordered" evidence="1">
    <location>
        <begin position="52"/>
        <end position="100"/>
    </location>
</feature>
<gene>
    <name evidence="2" type="ORF">CLUMA_CG017349</name>
</gene>
<dbReference type="STRING" id="568069.A0A1J1IVP3"/>
<feature type="compositionally biased region" description="Polar residues" evidence="1">
    <location>
        <begin position="90"/>
        <end position="100"/>
    </location>
</feature>
<evidence type="ECO:0000313" key="3">
    <source>
        <dbReference type="Proteomes" id="UP000183832"/>
    </source>
</evidence>
<feature type="compositionally biased region" description="Polar residues" evidence="1">
    <location>
        <begin position="242"/>
        <end position="262"/>
    </location>
</feature>
<name>A0A1J1IVP3_9DIPT</name>
<evidence type="ECO:0000256" key="1">
    <source>
        <dbReference type="SAM" id="MobiDB-lite"/>
    </source>
</evidence>
<evidence type="ECO:0000313" key="2">
    <source>
        <dbReference type="EMBL" id="CRL04247.1"/>
    </source>
</evidence>
<feature type="region of interest" description="Disordered" evidence="1">
    <location>
        <begin position="230"/>
        <end position="262"/>
    </location>
</feature>
<keyword evidence="3" id="KW-1185">Reference proteome</keyword>
<proteinExistence type="predicted"/>
<protein>
    <submittedName>
        <fullName evidence="2">CLUMA_CG017349, isoform A</fullName>
    </submittedName>
</protein>
<dbReference type="AlphaFoldDB" id="A0A1J1IVP3"/>
<reference evidence="2 3" key="1">
    <citation type="submission" date="2015-04" db="EMBL/GenBank/DDBJ databases">
        <authorList>
            <person name="Syromyatnikov M.Y."/>
            <person name="Popov V.N."/>
        </authorList>
    </citation>
    <scope>NUCLEOTIDE SEQUENCE [LARGE SCALE GENOMIC DNA]</scope>
</reference>
<dbReference type="EMBL" id="CVRI01000063">
    <property type="protein sequence ID" value="CRL04247.1"/>
    <property type="molecule type" value="Genomic_DNA"/>
</dbReference>
<dbReference type="Proteomes" id="UP000183832">
    <property type="component" value="Unassembled WGS sequence"/>
</dbReference>
<organism evidence="2 3">
    <name type="scientific">Clunio marinus</name>
    <dbReference type="NCBI Taxonomy" id="568069"/>
    <lineage>
        <taxon>Eukaryota</taxon>
        <taxon>Metazoa</taxon>
        <taxon>Ecdysozoa</taxon>
        <taxon>Arthropoda</taxon>
        <taxon>Hexapoda</taxon>
        <taxon>Insecta</taxon>
        <taxon>Pterygota</taxon>
        <taxon>Neoptera</taxon>
        <taxon>Endopterygota</taxon>
        <taxon>Diptera</taxon>
        <taxon>Nematocera</taxon>
        <taxon>Chironomoidea</taxon>
        <taxon>Chironomidae</taxon>
        <taxon>Clunio</taxon>
    </lineage>
</organism>
<accession>A0A1J1IVP3</accession>
<dbReference type="OrthoDB" id="10064600at2759"/>
<sequence>MNFLHEDLSNQNKNSLFLNNNNFNMDKHTSNCPSKSPDQKANDEFQNINEAAANDAVDSDENENQVNSDSDEMFVNSYDDLPVSEDDDVQLSSPSNSLNSDVDQRWYAFRGRWGVNMMDDNHNDINNRQMDNPLPVINQQPPQQQQQQEEEETDFLEMDFEPDTNSEIENEAKFSDYILPNGHQHNASNTNAFNFLNHAPQLPQSEYLLNNLPPLVPSLKSKDEAENFIRPVNKNTGAKPKQLSSALSRPPQRQTSKQVSDGDNIFKITSTLNNNINDPTSSLYLLSNGYINTTNSNDEVYNLGASSSRSALQTDTFNHSHKHDANIFMKVHKSPSKSSNHHNHKHLRLFDDQNDQFLYEIEPLKPRNSVTIYTTNCDEKILIDALMSLNLEPNREIISSYFNRSKPSTLTTPGTANNCELNLIDYIIYRSKLNCNYLKLIELIQKSCKCESEDSYSDKKMDINFYPLDLFSTTPEMIEVEVNEIVQRWTPQSDLSQLINIQNKYFYQTNVLGKIVNIIRKINQTPPATFKDKETIKIPQFYVSGYITITTNAGFPSSS</sequence>